<evidence type="ECO:0000256" key="5">
    <source>
        <dbReference type="RuleBase" id="RU365018"/>
    </source>
</evidence>
<dbReference type="SUPFAM" id="SSF52540">
    <property type="entry name" value="P-loop containing nucleoside triphosphate hydrolases"/>
    <property type="match status" value="1"/>
</dbReference>
<protein>
    <recommendedName>
        <fullName evidence="2 5">Protein-tyrosine sulfotransferase</fullName>
        <ecNumber evidence="2 5">2.8.2.20</ecNumber>
    </recommendedName>
</protein>
<comment type="caution">
    <text evidence="6">The sequence shown here is derived from an EMBL/GenBank/DDBJ whole genome shotgun (WGS) entry which is preliminary data.</text>
</comment>
<keyword evidence="7" id="KW-1185">Reference proteome</keyword>
<dbReference type="AlphaFoldDB" id="A0A4U5N6M5"/>
<dbReference type="Pfam" id="PF13469">
    <property type="entry name" value="Sulfotransfer_3"/>
    <property type="match status" value="1"/>
</dbReference>
<dbReference type="InterPro" id="IPR026634">
    <property type="entry name" value="TPST-like"/>
</dbReference>
<name>A0A4U5N6M5_STECR</name>
<reference evidence="6 7" key="2">
    <citation type="journal article" date="2019" name="G3 (Bethesda)">
        <title>Hybrid Assembly of the Genome of the Entomopathogenic Nematode Steinernema carpocapsae Identifies the X-Chromosome.</title>
        <authorList>
            <person name="Serra L."/>
            <person name="Macchietto M."/>
            <person name="Macias-Munoz A."/>
            <person name="McGill C.J."/>
            <person name="Rodriguez I.M."/>
            <person name="Rodriguez B."/>
            <person name="Murad R."/>
            <person name="Mortazavi A."/>
        </authorList>
    </citation>
    <scope>NUCLEOTIDE SEQUENCE [LARGE SCALE GENOMIC DNA]</scope>
    <source>
        <strain evidence="6 7">ALL</strain>
    </source>
</reference>
<accession>A0A4U5N6M5</accession>
<proteinExistence type="inferred from homology"/>
<keyword evidence="3 5" id="KW-0808">Transferase</keyword>
<evidence type="ECO:0000313" key="6">
    <source>
        <dbReference type="EMBL" id="TKR78247.1"/>
    </source>
</evidence>
<dbReference type="Proteomes" id="UP000298663">
    <property type="component" value="Unassembled WGS sequence"/>
</dbReference>
<dbReference type="Gene3D" id="3.40.50.300">
    <property type="entry name" value="P-loop containing nucleotide triphosphate hydrolases"/>
    <property type="match status" value="1"/>
</dbReference>
<dbReference type="EMBL" id="AZBU02000005">
    <property type="protein sequence ID" value="TKR78247.1"/>
    <property type="molecule type" value="Genomic_DNA"/>
</dbReference>
<reference evidence="6 7" key="1">
    <citation type="journal article" date="2015" name="Genome Biol.">
        <title>Comparative genomics of Steinernema reveals deeply conserved gene regulatory networks.</title>
        <authorList>
            <person name="Dillman A.R."/>
            <person name="Macchietto M."/>
            <person name="Porter C.F."/>
            <person name="Rogers A."/>
            <person name="Williams B."/>
            <person name="Antoshechkin I."/>
            <person name="Lee M.M."/>
            <person name="Goodwin Z."/>
            <person name="Lu X."/>
            <person name="Lewis E.E."/>
            <person name="Goodrich-Blair H."/>
            <person name="Stock S.P."/>
            <person name="Adams B.J."/>
            <person name="Sternberg P.W."/>
            <person name="Mortazavi A."/>
        </authorList>
    </citation>
    <scope>NUCLEOTIDE SEQUENCE [LARGE SCALE GENOMIC DNA]</scope>
    <source>
        <strain evidence="6 7">ALL</strain>
    </source>
</reference>
<dbReference type="STRING" id="34508.A0A4U5N6M5"/>
<sequence length="158" mass="18292">MVRDGRAIVHSIISRKVPVVGFNWKKPDECLKAWNRMIEKMYSDCKRLGPSVCLPVRYETLILQPEKELQQIMTFLNEPWSGNLLKHEEFIGSEVQLHPLEFSTSQVKNALNDKALNHWKGCFAPEILSRMDDLAPMLKQLGYNTSTETPFYADLKRL</sequence>
<evidence type="ECO:0000256" key="1">
    <source>
        <dbReference type="ARBA" id="ARBA00009988"/>
    </source>
</evidence>
<dbReference type="PANTHER" id="PTHR12788:SF7">
    <property type="entry name" value="PROTEIN-TYROSINE SULFOTRANSFERASE-RELATED"/>
    <property type="match status" value="1"/>
</dbReference>
<evidence type="ECO:0000256" key="3">
    <source>
        <dbReference type="ARBA" id="ARBA00022679"/>
    </source>
</evidence>
<gene>
    <name evidence="6" type="ORF">L596_019085</name>
</gene>
<comment type="similarity">
    <text evidence="1 5">Belongs to the protein sulfotransferase family.</text>
</comment>
<dbReference type="EC" id="2.8.2.20" evidence="2 5"/>
<dbReference type="GO" id="GO:0008476">
    <property type="term" value="F:protein-tyrosine sulfotransferase activity"/>
    <property type="evidence" value="ECO:0007669"/>
    <property type="project" value="UniProtKB-EC"/>
</dbReference>
<comment type="catalytic activity">
    <reaction evidence="4 5">
        <text>L-tyrosyl-[protein] + 3'-phosphoadenylyl sulfate = O-sulfo-L-tyrosine-[protein] + adenosine 3',5'-bisphosphate + H(+)</text>
        <dbReference type="Rhea" id="RHEA:16801"/>
        <dbReference type="Rhea" id="RHEA-COMP:10136"/>
        <dbReference type="Rhea" id="RHEA-COMP:11688"/>
        <dbReference type="ChEBI" id="CHEBI:15378"/>
        <dbReference type="ChEBI" id="CHEBI:46858"/>
        <dbReference type="ChEBI" id="CHEBI:58339"/>
        <dbReference type="ChEBI" id="CHEBI:58343"/>
        <dbReference type="ChEBI" id="CHEBI:65286"/>
        <dbReference type="EC" id="2.8.2.20"/>
    </reaction>
</comment>
<evidence type="ECO:0000256" key="2">
    <source>
        <dbReference type="ARBA" id="ARBA00013262"/>
    </source>
</evidence>
<dbReference type="OrthoDB" id="545675at2759"/>
<dbReference type="GO" id="GO:0005794">
    <property type="term" value="C:Golgi apparatus"/>
    <property type="evidence" value="ECO:0007669"/>
    <property type="project" value="TreeGrafter"/>
</dbReference>
<comment type="function">
    <text evidence="5">Catalyzes the O-sulfation of tyrosine residues within acidic motifs of polypeptides, using 3'-phosphoadenylyl sulfate (PAPS) as cosubstrate.</text>
</comment>
<dbReference type="InterPro" id="IPR027417">
    <property type="entry name" value="P-loop_NTPase"/>
</dbReference>
<evidence type="ECO:0000313" key="7">
    <source>
        <dbReference type="Proteomes" id="UP000298663"/>
    </source>
</evidence>
<organism evidence="6 7">
    <name type="scientific">Steinernema carpocapsae</name>
    <name type="common">Entomopathogenic nematode</name>
    <dbReference type="NCBI Taxonomy" id="34508"/>
    <lineage>
        <taxon>Eukaryota</taxon>
        <taxon>Metazoa</taxon>
        <taxon>Ecdysozoa</taxon>
        <taxon>Nematoda</taxon>
        <taxon>Chromadorea</taxon>
        <taxon>Rhabditida</taxon>
        <taxon>Tylenchina</taxon>
        <taxon>Panagrolaimomorpha</taxon>
        <taxon>Strongyloidoidea</taxon>
        <taxon>Steinernematidae</taxon>
        <taxon>Steinernema</taxon>
    </lineage>
</organism>
<dbReference type="PANTHER" id="PTHR12788">
    <property type="entry name" value="PROTEIN-TYROSINE SULFOTRANSFERASE 2"/>
    <property type="match status" value="1"/>
</dbReference>
<evidence type="ECO:0000256" key="4">
    <source>
        <dbReference type="ARBA" id="ARBA00048460"/>
    </source>
</evidence>